<feature type="signal peptide" evidence="2">
    <location>
        <begin position="1"/>
        <end position="16"/>
    </location>
</feature>
<feature type="region of interest" description="Disordered" evidence="1">
    <location>
        <begin position="37"/>
        <end position="96"/>
    </location>
</feature>
<gene>
    <name evidence="3" type="ORF">FNAPI_1467</name>
</gene>
<evidence type="ECO:0000313" key="4">
    <source>
        <dbReference type="Proteomes" id="UP000574317"/>
    </source>
</evidence>
<sequence length="96" mass="10615">MALAFAIIYILVVGLGILSSYQDGIFNEFVEEVHNMGIQAKTDDEDWDSDEDDDDDDDDDEPDDDGHSSGAVSHQTGNPDKAISTMQIQLEPKVQR</sequence>
<dbReference type="AlphaFoldDB" id="A0A8H5K2Z4"/>
<keyword evidence="4" id="KW-1185">Reference proteome</keyword>
<reference evidence="3 4" key="1">
    <citation type="submission" date="2020-05" db="EMBL/GenBank/DDBJ databases">
        <title>Identification and distribution of gene clusters putatively required for synthesis of sphingolipid metabolism inhibitors in phylogenetically diverse species of the filamentous fungus Fusarium.</title>
        <authorList>
            <person name="Kim H.-S."/>
            <person name="Busman M."/>
            <person name="Brown D.W."/>
            <person name="Divon H."/>
            <person name="Uhlig S."/>
            <person name="Proctor R.H."/>
        </authorList>
    </citation>
    <scope>NUCLEOTIDE SEQUENCE [LARGE SCALE GENOMIC DNA]</scope>
    <source>
        <strain evidence="3 4">NRRL 25196</strain>
    </source>
</reference>
<proteinExistence type="predicted"/>
<name>A0A8H5K2Z4_9HYPO</name>
<feature type="compositionally biased region" description="Polar residues" evidence="1">
    <location>
        <begin position="70"/>
        <end position="88"/>
    </location>
</feature>
<protein>
    <submittedName>
        <fullName evidence="3">Uncharacterized protein</fullName>
    </submittedName>
</protein>
<dbReference type="Proteomes" id="UP000574317">
    <property type="component" value="Unassembled WGS sequence"/>
</dbReference>
<evidence type="ECO:0000313" key="3">
    <source>
        <dbReference type="EMBL" id="KAF5565918.1"/>
    </source>
</evidence>
<keyword evidence="2" id="KW-0732">Signal</keyword>
<comment type="caution">
    <text evidence="3">The sequence shown here is derived from an EMBL/GenBank/DDBJ whole genome shotgun (WGS) entry which is preliminary data.</text>
</comment>
<evidence type="ECO:0000256" key="2">
    <source>
        <dbReference type="SAM" id="SignalP"/>
    </source>
</evidence>
<feature type="compositionally biased region" description="Acidic residues" evidence="1">
    <location>
        <begin position="43"/>
        <end position="64"/>
    </location>
</feature>
<organism evidence="3 4">
    <name type="scientific">Fusarium napiforme</name>
    <dbReference type="NCBI Taxonomy" id="42672"/>
    <lineage>
        <taxon>Eukaryota</taxon>
        <taxon>Fungi</taxon>
        <taxon>Dikarya</taxon>
        <taxon>Ascomycota</taxon>
        <taxon>Pezizomycotina</taxon>
        <taxon>Sordariomycetes</taxon>
        <taxon>Hypocreomycetidae</taxon>
        <taxon>Hypocreales</taxon>
        <taxon>Nectriaceae</taxon>
        <taxon>Fusarium</taxon>
        <taxon>Fusarium fujikuroi species complex</taxon>
    </lineage>
</organism>
<feature type="chain" id="PRO_5034157000" evidence="2">
    <location>
        <begin position="17"/>
        <end position="96"/>
    </location>
</feature>
<accession>A0A8H5K2Z4</accession>
<evidence type="ECO:0000256" key="1">
    <source>
        <dbReference type="SAM" id="MobiDB-lite"/>
    </source>
</evidence>
<dbReference type="EMBL" id="JAAOAO010000051">
    <property type="protein sequence ID" value="KAF5565918.1"/>
    <property type="molecule type" value="Genomic_DNA"/>
</dbReference>